<keyword evidence="4" id="KW-1185">Reference proteome</keyword>
<evidence type="ECO:0000313" key="4">
    <source>
        <dbReference type="Proteomes" id="UP000529783"/>
    </source>
</evidence>
<keyword evidence="2" id="KW-0472">Membrane</keyword>
<comment type="caution">
    <text evidence="3">The sequence shown here is derived from an EMBL/GenBank/DDBJ whole genome shotgun (WGS) entry which is preliminary data.</text>
</comment>
<keyword evidence="2" id="KW-0812">Transmembrane</keyword>
<feature type="region of interest" description="Disordered" evidence="1">
    <location>
        <begin position="197"/>
        <end position="217"/>
    </location>
</feature>
<keyword evidence="2" id="KW-1133">Transmembrane helix</keyword>
<accession>A0A7Y9JII9</accession>
<name>A0A7Y9JII9_9ACTN</name>
<evidence type="ECO:0000256" key="2">
    <source>
        <dbReference type="SAM" id="Phobius"/>
    </source>
</evidence>
<feature type="transmembrane region" description="Helical" evidence="2">
    <location>
        <begin position="164"/>
        <end position="188"/>
    </location>
</feature>
<proteinExistence type="predicted"/>
<feature type="transmembrane region" description="Helical" evidence="2">
    <location>
        <begin position="84"/>
        <end position="106"/>
    </location>
</feature>
<reference evidence="3 4" key="1">
    <citation type="submission" date="2020-07" db="EMBL/GenBank/DDBJ databases">
        <title>Sequencing the genomes of 1000 actinobacteria strains.</title>
        <authorList>
            <person name="Klenk H.-P."/>
        </authorList>
    </citation>
    <scope>NUCLEOTIDE SEQUENCE [LARGE SCALE GENOMIC DNA]</scope>
    <source>
        <strain evidence="3 4">DSM 40398</strain>
    </source>
</reference>
<feature type="transmembrane region" description="Helical" evidence="2">
    <location>
        <begin position="30"/>
        <end position="51"/>
    </location>
</feature>
<dbReference type="AlphaFoldDB" id="A0A7Y9JII9"/>
<evidence type="ECO:0000256" key="1">
    <source>
        <dbReference type="SAM" id="MobiDB-lite"/>
    </source>
</evidence>
<dbReference type="InterPro" id="IPR016566">
    <property type="entry name" value="UCP010219"/>
</dbReference>
<feature type="transmembrane region" description="Helical" evidence="2">
    <location>
        <begin position="58"/>
        <end position="78"/>
    </location>
</feature>
<evidence type="ECO:0008006" key="5">
    <source>
        <dbReference type="Google" id="ProtNLM"/>
    </source>
</evidence>
<gene>
    <name evidence="3" type="ORF">BJY14_006078</name>
</gene>
<dbReference type="Pfam" id="PF11361">
    <property type="entry name" value="DUF3159"/>
    <property type="match status" value="1"/>
</dbReference>
<dbReference type="Proteomes" id="UP000529783">
    <property type="component" value="Unassembled WGS sequence"/>
</dbReference>
<protein>
    <recommendedName>
        <fullName evidence="5">DUF3159 domain-containing protein</fullName>
    </recommendedName>
</protein>
<organism evidence="3 4">
    <name type="scientific">Actinomadura luteofluorescens</name>
    <dbReference type="NCBI Taxonomy" id="46163"/>
    <lineage>
        <taxon>Bacteria</taxon>
        <taxon>Bacillati</taxon>
        <taxon>Actinomycetota</taxon>
        <taxon>Actinomycetes</taxon>
        <taxon>Streptosporangiales</taxon>
        <taxon>Thermomonosporaceae</taxon>
        <taxon>Actinomadura</taxon>
    </lineage>
</organism>
<feature type="transmembrane region" description="Helical" evidence="2">
    <location>
        <begin position="132"/>
        <end position="152"/>
    </location>
</feature>
<evidence type="ECO:0000313" key="3">
    <source>
        <dbReference type="EMBL" id="NYD50095.1"/>
    </source>
</evidence>
<dbReference type="EMBL" id="JACCBA010000001">
    <property type="protein sequence ID" value="NYD50095.1"/>
    <property type="molecule type" value="Genomic_DNA"/>
</dbReference>
<sequence>MSQALLDGVGGPIGMVCSTLPVVAFVTADAFFELPVAIGIAFAAAVALTVWRMRRGEQFMSAAGGLFGVAAAGGVAAWTGSASGFFLIGIWAALAGAVVTSASLLVRRPLTGVVWNAFHGGGHAWRRDRSTLLAHDVATLAVTAVFSARFAVSQMLFNADATGWLAFTKITMGTPLTVLAGLVVIWAFRRSTKRLAEPGEDRAARDQATRDQATRPA</sequence>